<reference evidence="3" key="1">
    <citation type="submission" date="2020-02" db="EMBL/GenBank/DDBJ databases">
        <authorList>
            <person name="Scholz U."/>
            <person name="Mascher M."/>
            <person name="Fiebig A."/>
        </authorList>
    </citation>
    <scope>NUCLEOTIDE SEQUENCE</scope>
</reference>
<dbReference type="EMBL" id="LR746272">
    <property type="protein sequence ID" value="CAA7401863.1"/>
    <property type="molecule type" value="Genomic_DNA"/>
</dbReference>
<gene>
    <name evidence="3" type="ORF">SI8410_09012541</name>
</gene>
<dbReference type="Proteomes" id="UP000663760">
    <property type="component" value="Chromosome 9"/>
</dbReference>
<dbReference type="OrthoDB" id="684435at2759"/>
<dbReference type="Pfam" id="PF12776">
    <property type="entry name" value="Myb_DNA-bind_3"/>
    <property type="match status" value="1"/>
</dbReference>
<feature type="region of interest" description="Disordered" evidence="1">
    <location>
        <begin position="174"/>
        <end position="239"/>
    </location>
</feature>
<proteinExistence type="predicted"/>
<name>A0A7I8KVN5_SPIIN</name>
<organism evidence="3 4">
    <name type="scientific">Spirodela intermedia</name>
    <name type="common">Intermediate duckweed</name>
    <dbReference type="NCBI Taxonomy" id="51605"/>
    <lineage>
        <taxon>Eukaryota</taxon>
        <taxon>Viridiplantae</taxon>
        <taxon>Streptophyta</taxon>
        <taxon>Embryophyta</taxon>
        <taxon>Tracheophyta</taxon>
        <taxon>Spermatophyta</taxon>
        <taxon>Magnoliopsida</taxon>
        <taxon>Liliopsida</taxon>
        <taxon>Araceae</taxon>
        <taxon>Lemnoideae</taxon>
        <taxon>Spirodela</taxon>
    </lineage>
</organism>
<evidence type="ECO:0000313" key="4">
    <source>
        <dbReference type="Proteomes" id="UP000663760"/>
    </source>
</evidence>
<dbReference type="InterPro" id="IPR024752">
    <property type="entry name" value="Myb/SANT-like_dom"/>
</dbReference>
<evidence type="ECO:0000256" key="1">
    <source>
        <dbReference type="SAM" id="MobiDB-lite"/>
    </source>
</evidence>
<evidence type="ECO:0000259" key="2">
    <source>
        <dbReference type="Pfam" id="PF12776"/>
    </source>
</evidence>
<protein>
    <recommendedName>
        <fullName evidence="2">Myb/SANT-like domain-containing protein</fullName>
    </recommendedName>
</protein>
<evidence type="ECO:0000313" key="3">
    <source>
        <dbReference type="EMBL" id="CAA7401863.1"/>
    </source>
</evidence>
<dbReference type="InterPro" id="IPR045026">
    <property type="entry name" value="LIMYB"/>
</dbReference>
<keyword evidence="4" id="KW-1185">Reference proteome</keyword>
<dbReference type="PANTHER" id="PTHR47584">
    <property type="match status" value="1"/>
</dbReference>
<sequence>MGLKGKLSLQCKANWTDEYKKAFIDICLDEVHKGNRPTTSFNRSGWVNVTERFNDLNGTKYVKGQFKNLYAVMRDSWREWKSLVNRTNGWGWDPVLQTIDCDPQTWEEYCKSHKQAKQFLTRPLLYEDDLDELFKGTAAADGETYCSSEPDVDGAPVKLLPVTDQFEGSYSMETFEPSDARPENEEVLSEEPSRSQTRRHSPPDAHWRRRKKFRAANGAQAQVTGAPAVTPGSPPQPPSAADVIRLLDHIEDVEMGGNLYLGALRVLRDTTEREFFVALDPRVRSAWLRSIVYGHKGG</sequence>
<dbReference type="PANTHER" id="PTHR47584:SF17">
    <property type="entry name" value="MYB_SANT-LIKE DNA-BINDING DOMAIN PROTEIN"/>
    <property type="match status" value="1"/>
</dbReference>
<feature type="domain" description="Myb/SANT-like" evidence="2">
    <location>
        <begin position="14"/>
        <end position="109"/>
    </location>
</feature>
<accession>A0A7I8KVN5</accession>
<dbReference type="AlphaFoldDB" id="A0A7I8KVN5"/>